<comment type="subcellular location">
    <subcellularLocation>
        <location evidence="1">Membrane</location>
        <topology evidence="1">Multi-pass membrane protein</topology>
    </subcellularLocation>
</comment>
<dbReference type="AlphaFoldDB" id="A0A0R2FD68"/>
<dbReference type="PROSITE" id="PS01116">
    <property type="entry name" value="XANTH_URACIL_PERMASE"/>
    <property type="match status" value="1"/>
</dbReference>
<evidence type="ECO:0000256" key="6">
    <source>
        <dbReference type="ARBA" id="ARBA00023136"/>
    </source>
</evidence>
<keyword evidence="5 7" id="KW-1133">Transmembrane helix</keyword>
<gene>
    <name evidence="8" type="ORF">FC75_GL000376</name>
</gene>
<feature type="transmembrane region" description="Helical" evidence="7">
    <location>
        <begin position="237"/>
        <end position="263"/>
    </location>
</feature>
<evidence type="ECO:0000256" key="7">
    <source>
        <dbReference type="SAM" id="Phobius"/>
    </source>
</evidence>
<evidence type="ECO:0000256" key="4">
    <source>
        <dbReference type="ARBA" id="ARBA00022692"/>
    </source>
</evidence>
<dbReference type="PANTHER" id="PTHR42810">
    <property type="entry name" value="PURINE PERMEASE C1399.01C-RELATED"/>
    <property type="match status" value="1"/>
</dbReference>
<dbReference type="Proteomes" id="UP000050865">
    <property type="component" value="Unassembled WGS sequence"/>
</dbReference>
<feature type="transmembrane region" description="Helical" evidence="7">
    <location>
        <begin position="164"/>
        <end position="183"/>
    </location>
</feature>
<keyword evidence="4 7" id="KW-0812">Transmembrane</keyword>
<feature type="transmembrane region" description="Helical" evidence="7">
    <location>
        <begin position="49"/>
        <end position="65"/>
    </location>
</feature>
<evidence type="ECO:0000313" key="9">
    <source>
        <dbReference type="Proteomes" id="UP000050865"/>
    </source>
</evidence>
<feature type="transmembrane region" description="Helical" evidence="7">
    <location>
        <begin position="96"/>
        <end position="118"/>
    </location>
</feature>
<evidence type="ECO:0000256" key="2">
    <source>
        <dbReference type="ARBA" id="ARBA00008821"/>
    </source>
</evidence>
<evidence type="ECO:0000313" key="8">
    <source>
        <dbReference type="EMBL" id="KRN25462.1"/>
    </source>
</evidence>
<feature type="transmembrane region" description="Helical" evidence="7">
    <location>
        <begin position="380"/>
        <end position="396"/>
    </location>
</feature>
<accession>A0A0R2FD68</accession>
<evidence type="ECO:0000256" key="3">
    <source>
        <dbReference type="ARBA" id="ARBA00022448"/>
    </source>
</evidence>
<evidence type="ECO:0000256" key="1">
    <source>
        <dbReference type="ARBA" id="ARBA00004141"/>
    </source>
</evidence>
<feature type="transmembrane region" description="Helical" evidence="7">
    <location>
        <begin position="346"/>
        <end position="368"/>
    </location>
</feature>
<protein>
    <submittedName>
        <fullName evidence="8">NCS2 family nucleobase cation symporter-2</fullName>
    </submittedName>
</protein>
<feature type="transmembrane region" description="Helical" evidence="7">
    <location>
        <begin position="402"/>
        <end position="420"/>
    </location>
</feature>
<organism evidence="8 9">
    <name type="scientific">Lacticaseibacillus camelliae DSM 22697 = JCM 13995</name>
    <dbReference type="NCBI Taxonomy" id="1423730"/>
    <lineage>
        <taxon>Bacteria</taxon>
        <taxon>Bacillati</taxon>
        <taxon>Bacillota</taxon>
        <taxon>Bacilli</taxon>
        <taxon>Lactobacillales</taxon>
        <taxon>Lactobacillaceae</taxon>
        <taxon>Lacticaseibacillus</taxon>
    </lineage>
</organism>
<reference evidence="8 9" key="1">
    <citation type="journal article" date="2015" name="Genome Announc.">
        <title>Expanding the biotechnology potential of lactobacilli through comparative genomics of 213 strains and associated genera.</title>
        <authorList>
            <person name="Sun Z."/>
            <person name="Harris H.M."/>
            <person name="McCann A."/>
            <person name="Guo C."/>
            <person name="Argimon S."/>
            <person name="Zhang W."/>
            <person name="Yang X."/>
            <person name="Jeffery I.B."/>
            <person name="Cooney J.C."/>
            <person name="Kagawa T.F."/>
            <person name="Liu W."/>
            <person name="Song Y."/>
            <person name="Salvetti E."/>
            <person name="Wrobel A."/>
            <person name="Rasinkangas P."/>
            <person name="Parkhill J."/>
            <person name="Rea M.C."/>
            <person name="O'Sullivan O."/>
            <person name="Ritari J."/>
            <person name="Douillard F.P."/>
            <person name="Paul Ross R."/>
            <person name="Yang R."/>
            <person name="Briner A.E."/>
            <person name="Felis G.E."/>
            <person name="de Vos W.M."/>
            <person name="Barrangou R."/>
            <person name="Klaenhammer T.R."/>
            <person name="Caufield P.W."/>
            <person name="Cui Y."/>
            <person name="Zhang H."/>
            <person name="O'Toole P.W."/>
        </authorList>
    </citation>
    <scope>NUCLEOTIDE SEQUENCE [LARGE SCALE GENOMIC DNA]</scope>
    <source>
        <strain evidence="8 9">DSM 22697</strain>
    </source>
</reference>
<sequence length="436" mass="46717">MKEFHDDDAVLDIHDKPGFGQWVGLSIQHLFAMFGSTVLVPILVGLDPSIALFSSGVGTLIYILITRGKIPAYMGSSFSFIVVMESLMKTTGYPGIAQGTIAVGCVYLIVALIVNFAGSAWIDKALPPIVVGPIVMVIGLSLAGTAATDATMRAVSATKSVYDIRYFAVAMLTLAFTIIYNMYLKKFISLLPILLGLITGYIIALMFGIVDFTPVMQAKWFSLPAFQIPFVNYQPKFYWGAVLSMAPIAFVTMTEHMGHIMVLDEMTHRNFFKDPGLNHTLAGDGTASIIAGFVGGPPVTSYGENIGVMAMTKVHSVYVLAGAGMFAVLFAFIGKLSALIRTIPSPVIGGISFLLFGVIASNGLKVLIDNKVDFNKKRNLMIGSTILVIGIGNASLQFAGYTFSGLAIATVIGILLNFILPQQAANEEEPVDAKKL</sequence>
<dbReference type="RefSeq" id="WP_156403555.1">
    <property type="nucleotide sequence ID" value="NZ_AYZJ01000010.1"/>
</dbReference>
<keyword evidence="6 7" id="KW-0472">Membrane</keyword>
<dbReference type="GO" id="GO:0005886">
    <property type="term" value="C:plasma membrane"/>
    <property type="evidence" value="ECO:0007669"/>
    <property type="project" value="TreeGrafter"/>
</dbReference>
<dbReference type="NCBIfam" id="TIGR00801">
    <property type="entry name" value="ncs2"/>
    <property type="match status" value="1"/>
</dbReference>
<dbReference type="Pfam" id="PF00860">
    <property type="entry name" value="Xan_ur_permease"/>
    <property type="match status" value="1"/>
</dbReference>
<comment type="similarity">
    <text evidence="2">Belongs to the nucleobase:cation symporter-2 (NCS2) (TC 2.A.40) family.</text>
</comment>
<dbReference type="InterPro" id="IPR006042">
    <property type="entry name" value="Xan_ur_permease"/>
</dbReference>
<proteinExistence type="inferred from homology"/>
<dbReference type="InterPro" id="IPR006043">
    <property type="entry name" value="NCS2"/>
</dbReference>
<dbReference type="PATRIC" id="fig|1423730.4.peg.395"/>
<keyword evidence="9" id="KW-1185">Reference proteome</keyword>
<feature type="transmembrane region" description="Helical" evidence="7">
    <location>
        <begin position="190"/>
        <end position="210"/>
    </location>
</feature>
<dbReference type="PANTHER" id="PTHR42810:SF2">
    <property type="entry name" value="PURINE PERMEASE C1399.01C-RELATED"/>
    <property type="match status" value="1"/>
</dbReference>
<comment type="caution">
    <text evidence="8">The sequence shown here is derived from an EMBL/GenBank/DDBJ whole genome shotgun (WGS) entry which is preliminary data.</text>
</comment>
<dbReference type="STRING" id="1423730.FC75_GL000376"/>
<keyword evidence="3" id="KW-0813">Transport</keyword>
<feature type="transmembrane region" description="Helical" evidence="7">
    <location>
        <begin position="125"/>
        <end position="144"/>
    </location>
</feature>
<dbReference type="GO" id="GO:0042907">
    <property type="term" value="F:xanthine transmembrane transporter activity"/>
    <property type="evidence" value="ECO:0007669"/>
    <property type="project" value="TreeGrafter"/>
</dbReference>
<feature type="transmembrane region" description="Helical" evidence="7">
    <location>
        <begin position="317"/>
        <end position="340"/>
    </location>
</feature>
<evidence type="ECO:0000256" key="5">
    <source>
        <dbReference type="ARBA" id="ARBA00022989"/>
    </source>
</evidence>
<dbReference type="EMBL" id="AYZJ01000010">
    <property type="protein sequence ID" value="KRN25462.1"/>
    <property type="molecule type" value="Genomic_DNA"/>
</dbReference>
<name>A0A0R2FD68_9LACO</name>
<feature type="transmembrane region" description="Helical" evidence="7">
    <location>
        <begin position="22"/>
        <end position="43"/>
    </location>
</feature>